<keyword evidence="1" id="KW-0472">Membrane</keyword>
<dbReference type="NCBIfam" id="TIGR00254">
    <property type="entry name" value="GGDEF"/>
    <property type="match status" value="1"/>
</dbReference>
<dbReference type="GO" id="GO:0052621">
    <property type="term" value="F:diguanylate cyclase activity"/>
    <property type="evidence" value="ECO:0007669"/>
    <property type="project" value="UniProtKB-EC"/>
</dbReference>
<sequence length="221" mass="25504">MAEHAGTMYIIIIGVLSAVLVGMTIVLRSLLRERTDLMKLAYTDAVTGLMNRNGFDHFWARHKGKDHLAVLSLDLDHFKEINDTYGHMAGDQLLHDVSIGLRQITNKNQLAFRIGGDEFVFIMKNCDPNKVEILASLILDKISRPFEIQGRNIKVTGSIGISISEGRKVDRQRMMAEADLAMYHAKKLGRNRYSLYREERHKYLKELEYTLRKKHKRKMLF</sequence>
<feature type="domain" description="GGDEF" evidence="2">
    <location>
        <begin position="66"/>
        <end position="198"/>
    </location>
</feature>
<evidence type="ECO:0000256" key="1">
    <source>
        <dbReference type="SAM" id="Phobius"/>
    </source>
</evidence>
<dbReference type="InterPro" id="IPR000160">
    <property type="entry name" value="GGDEF_dom"/>
</dbReference>
<dbReference type="Proteomes" id="UP001177943">
    <property type="component" value="Chromosome"/>
</dbReference>
<dbReference type="InterPro" id="IPR043128">
    <property type="entry name" value="Rev_trsase/Diguanyl_cyclase"/>
</dbReference>
<evidence type="ECO:0000259" key="2">
    <source>
        <dbReference type="PROSITE" id="PS50887"/>
    </source>
</evidence>
<dbReference type="CDD" id="cd01949">
    <property type="entry name" value="GGDEF"/>
    <property type="match status" value="1"/>
</dbReference>
<feature type="transmembrane region" description="Helical" evidence="1">
    <location>
        <begin position="6"/>
        <end position="31"/>
    </location>
</feature>
<protein>
    <submittedName>
        <fullName evidence="3">GGDEF domain-containing protein</fullName>
        <ecNumber evidence="3">2.7.7.65</ecNumber>
    </submittedName>
</protein>
<dbReference type="PANTHER" id="PTHR46663">
    <property type="entry name" value="DIGUANYLATE CYCLASE DGCT-RELATED"/>
    <property type="match status" value="1"/>
</dbReference>
<dbReference type="RefSeq" id="WP_283928190.1">
    <property type="nucleotide sequence ID" value="NZ_CP126084.1"/>
</dbReference>
<dbReference type="PROSITE" id="PS50887">
    <property type="entry name" value="GGDEF"/>
    <property type="match status" value="1"/>
</dbReference>
<keyword evidence="3" id="KW-0548">Nucleotidyltransferase</keyword>
<dbReference type="PANTHER" id="PTHR46663:SF4">
    <property type="entry name" value="DIGUANYLATE CYCLASE DGCT-RELATED"/>
    <property type="match status" value="1"/>
</dbReference>
<dbReference type="Gene3D" id="3.30.70.270">
    <property type="match status" value="1"/>
</dbReference>
<organism evidence="3 4">
    <name type="scientific">Paenibacillus woosongensis</name>
    <dbReference type="NCBI Taxonomy" id="307580"/>
    <lineage>
        <taxon>Bacteria</taxon>
        <taxon>Bacillati</taxon>
        <taxon>Bacillota</taxon>
        <taxon>Bacilli</taxon>
        <taxon>Bacillales</taxon>
        <taxon>Paenibacillaceae</taxon>
        <taxon>Paenibacillus</taxon>
    </lineage>
</organism>
<dbReference type="InterPro" id="IPR052163">
    <property type="entry name" value="DGC-Regulatory_Protein"/>
</dbReference>
<proteinExistence type="predicted"/>
<dbReference type="KEGG" id="pwn:QNH46_11480"/>
<keyword evidence="1" id="KW-1133">Transmembrane helix</keyword>
<dbReference type="Pfam" id="PF00990">
    <property type="entry name" value="GGDEF"/>
    <property type="match status" value="1"/>
</dbReference>
<dbReference type="AlphaFoldDB" id="A0AA95IDS4"/>
<dbReference type="EC" id="2.7.7.65" evidence="3"/>
<dbReference type="SMART" id="SM00267">
    <property type="entry name" value="GGDEF"/>
    <property type="match status" value="1"/>
</dbReference>
<gene>
    <name evidence="3" type="ORF">QNH46_11480</name>
</gene>
<dbReference type="InterPro" id="IPR029787">
    <property type="entry name" value="Nucleotide_cyclase"/>
</dbReference>
<name>A0AA95IDS4_9BACL</name>
<keyword evidence="1" id="KW-0812">Transmembrane</keyword>
<evidence type="ECO:0000313" key="4">
    <source>
        <dbReference type="Proteomes" id="UP001177943"/>
    </source>
</evidence>
<dbReference type="EMBL" id="CP126084">
    <property type="protein sequence ID" value="WHX51215.1"/>
    <property type="molecule type" value="Genomic_DNA"/>
</dbReference>
<evidence type="ECO:0000313" key="3">
    <source>
        <dbReference type="EMBL" id="WHX51215.1"/>
    </source>
</evidence>
<accession>A0AA95IDS4</accession>
<keyword evidence="3" id="KW-0808">Transferase</keyword>
<dbReference type="SUPFAM" id="SSF55073">
    <property type="entry name" value="Nucleotide cyclase"/>
    <property type="match status" value="1"/>
</dbReference>
<reference evidence="3" key="1">
    <citation type="submission" date="2023-05" db="EMBL/GenBank/DDBJ databases">
        <title>Comparative genomics of Bacillaceae isolates and their secondary metabolite potential.</title>
        <authorList>
            <person name="Song L."/>
            <person name="Nielsen L.J."/>
            <person name="Mohite O."/>
            <person name="Xu X."/>
            <person name="Weber T."/>
            <person name="Kovacs A.T."/>
        </authorList>
    </citation>
    <scope>NUCLEOTIDE SEQUENCE</scope>
    <source>
        <strain evidence="3">B2_4</strain>
    </source>
</reference>